<sequence length="120" mass="12986">MSVELFVSQLTSTPEEIAFSDTMALIDSHFDYTPGRFTNGAGDSQAVNEAGTNEGSCKIFALGKLLALDEAQTLHCFGDYYRVDVLSHPDGNDHANIRNFMAHGWAGIAFDNAVLKAKGE</sequence>
<dbReference type="Gene3D" id="3.20.160.10">
    <property type="entry name" value="vpa0580 domain like"/>
    <property type="match status" value="1"/>
</dbReference>
<proteinExistence type="predicted"/>
<dbReference type="Pfam" id="PF08888">
    <property type="entry name" value="HopJ"/>
    <property type="match status" value="1"/>
</dbReference>
<organism evidence="1">
    <name type="scientific">hydrothermal vent metagenome</name>
    <dbReference type="NCBI Taxonomy" id="652676"/>
    <lineage>
        <taxon>unclassified sequences</taxon>
        <taxon>metagenomes</taxon>
        <taxon>ecological metagenomes</taxon>
    </lineage>
</organism>
<dbReference type="AlphaFoldDB" id="A0A3B0YZV1"/>
<gene>
    <name evidence="1" type="ORF">MNBD_GAMMA17-223</name>
</gene>
<protein>
    <submittedName>
        <fullName evidence="1">Type III effector HopPmaJ</fullName>
    </submittedName>
</protein>
<dbReference type="InterPro" id="IPR038604">
    <property type="entry name" value="HopJ_sf"/>
</dbReference>
<dbReference type="InterPro" id="IPR014984">
    <property type="entry name" value="HopJ"/>
</dbReference>
<accession>A0A3B0YZV1</accession>
<reference evidence="1" key="1">
    <citation type="submission" date="2018-06" db="EMBL/GenBank/DDBJ databases">
        <authorList>
            <person name="Zhirakovskaya E."/>
        </authorList>
    </citation>
    <scope>NUCLEOTIDE SEQUENCE</scope>
</reference>
<name>A0A3B0YZV1_9ZZZZ</name>
<evidence type="ECO:0000313" key="1">
    <source>
        <dbReference type="EMBL" id="VAW86578.1"/>
    </source>
</evidence>
<dbReference type="EMBL" id="UOFQ01000045">
    <property type="protein sequence ID" value="VAW86578.1"/>
    <property type="molecule type" value="Genomic_DNA"/>
</dbReference>